<organism evidence="3 4">
    <name type="scientific">Saccharothrix syringae</name>
    <name type="common">Nocardiopsis syringae</name>
    <dbReference type="NCBI Taxonomy" id="103733"/>
    <lineage>
        <taxon>Bacteria</taxon>
        <taxon>Bacillati</taxon>
        <taxon>Actinomycetota</taxon>
        <taxon>Actinomycetes</taxon>
        <taxon>Pseudonocardiales</taxon>
        <taxon>Pseudonocardiaceae</taxon>
        <taxon>Saccharothrix</taxon>
    </lineage>
</organism>
<accession>A0A5Q0H259</accession>
<dbReference type="Proteomes" id="UP000325787">
    <property type="component" value="Chromosome"/>
</dbReference>
<keyword evidence="1" id="KW-1133">Transmembrane helix</keyword>
<evidence type="ECO:0000259" key="2">
    <source>
        <dbReference type="Pfam" id="PF14317"/>
    </source>
</evidence>
<feature type="transmembrane region" description="Helical" evidence="1">
    <location>
        <begin position="28"/>
        <end position="49"/>
    </location>
</feature>
<feature type="transmembrane region" description="Helical" evidence="1">
    <location>
        <begin position="55"/>
        <end position="74"/>
    </location>
</feature>
<name>A0A5Q0H259_SACSY</name>
<dbReference type="AlphaFoldDB" id="A0A5Q0H259"/>
<proteinExistence type="predicted"/>
<dbReference type="KEGG" id="ssyi:EKG83_22990"/>
<gene>
    <name evidence="3" type="ORF">EKG83_22990</name>
</gene>
<evidence type="ECO:0000256" key="1">
    <source>
        <dbReference type="SAM" id="Phobius"/>
    </source>
</evidence>
<dbReference type="EMBL" id="CP034550">
    <property type="protein sequence ID" value="QFZ19910.1"/>
    <property type="molecule type" value="Genomic_DNA"/>
</dbReference>
<evidence type="ECO:0000313" key="3">
    <source>
        <dbReference type="EMBL" id="QFZ19910.1"/>
    </source>
</evidence>
<protein>
    <submittedName>
        <fullName evidence="3">YcxB family protein</fullName>
    </submittedName>
</protein>
<keyword evidence="1" id="KW-0472">Membrane</keyword>
<dbReference type="OrthoDB" id="3683583at2"/>
<sequence length="161" mass="18271">MNISLSVSYNEQRLRRVIKFLVRRQFKWIRIIGLLALVGGVAGLVTGYFSSATATALLFLGVVLGLVMEPYSVAQSMRMQARVAQEGYVLTLDDTDFAVNAHSYSWRYSWSMLDRVVDTPGAWYLMFNKIQAQAVFKDLMGEEERAEFADFLARRESARPA</sequence>
<evidence type="ECO:0000313" key="4">
    <source>
        <dbReference type="Proteomes" id="UP000325787"/>
    </source>
</evidence>
<dbReference type="InterPro" id="IPR025588">
    <property type="entry name" value="YcxB-like_C"/>
</dbReference>
<dbReference type="Pfam" id="PF14317">
    <property type="entry name" value="YcxB"/>
    <property type="match status" value="1"/>
</dbReference>
<dbReference type="RefSeq" id="WP_033429443.1">
    <property type="nucleotide sequence ID" value="NZ_CP034550.1"/>
</dbReference>
<keyword evidence="4" id="KW-1185">Reference proteome</keyword>
<keyword evidence="1" id="KW-0812">Transmembrane</keyword>
<reference evidence="4" key="1">
    <citation type="journal article" date="2021" name="Curr. Microbiol.">
        <title>Complete genome of nocamycin-producing strain Saccharothrix syringae NRRL B-16468 reveals the biosynthetic potential for secondary metabolites.</title>
        <authorList>
            <person name="Mo X."/>
            <person name="Yang S."/>
        </authorList>
    </citation>
    <scope>NUCLEOTIDE SEQUENCE [LARGE SCALE GENOMIC DNA]</scope>
    <source>
        <strain evidence="4">ATCC 51364 / DSM 43886 / JCM 6844 / KCTC 9398 / NBRC 14523 / NRRL B-16468 / INA 2240</strain>
    </source>
</reference>
<feature type="domain" description="YcxB-like C-terminal" evidence="2">
    <location>
        <begin position="94"/>
        <end position="152"/>
    </location>
</feature>